<protein>
    <submittedName>
        <fullName evidence="2">6-bladed beta-propeller</fullName>
    </submittedName>
    <submittedName>
        <fullName evidence="1">Lipoprotein</fullName>
    </submittedName>
</protein>
<dbReference type="AlphaFoldDB" id="A0A174VGP6"/>
<dbReference type="Proteomes" id="UP001060260">
    <property type="component" value="Chromosome"/>
</dbReference>
<reference evidence="7" key="4">
    <citation type="submission" date="2022-08" db="EMBL/GenBank/DDBJ databases">
        <title>Genome Sequencing of Bacteroides fragilis Group Isolates with Nanopore Technology.</title>
        <authorList>
            <person name="Tisza M.J."/>
            <person name="Smith D."/>
            <person name="Dekker J.P."/>
        </authorList>
    </citation>
    <scope>NUCLEOTIDE SEQUENCE</scope>
    <source>
        <strain evidence="7">BFG-474</strain>
    </source>
</reference>
<reference evidence="6 9" key="2">
    <citation type="submission" date="2018-08" db="EMBL/GenBank/DDBJ databases">
        <title>A genome reference for cultivated species of the human gut microbiota.</title>
        <authorList>
            <person name="Zou Y."/>
            <person name="Xue W."/>
            <person name="Luo G."/>
        </authorList>
    </citation>
    <scope>NUCLEOTIDE SEQUENCE [LARGE SCALE GENOMIC DNA]</scope>
    <source>
        <strain evidence="6 9">AF24-29LB</strain>
    </source>
</reference>
<dbReference type="EMBL" id="VVYJ01000011">
    <property type="protein sequence ID" value="KAA5473483.1"/>
    <property type="molecule type" value="Genomic_DNA"/>
</dbReference>
<evidence type="ECO:0000313" key="2">
    <source>
        <dbReference type="EMBL" id="KAA5466352.1"/>
    </source>
</evidence>
<keyword evidence="1" id="KW-0449">Lipoprotein</keyword>
<dbReference type="Proteomes" id="UP000284205">
    <property type="component" value="Unassembled WGS sequence"/>
</dbReference>
<evidence type="ECO:0000313" key="1">
    <source>
        <dbReference type="EMBL" id="CUQ31170.1"/>
    </source>
</evidence>
<evidence type="ECO:0000313" key="9">
    <source>
        <dbReference type="Proteomes" id="UP000284205"/>
    </source>
</evidence>
<evidence type="ECO:0000313" key="5">
    <source>
        <dbReference type="EMBL" id="MDO6358796.1"/>
    </source>
</evidence>
<evidence type="ECO:0000313" key="7">
    <source>
        <dbReference type="EMBL" id="UVQ95458.1"/>
    </source>
</evidence>
<dbReference type="EMBL" id="QRUO01000009">
    <property type="protein sequence ID" value="RGR71052.1"/>
    <property type="molecule type" value="Genomic_DNA"/>
</dbReference>
<name>A0A174VGP6_9BACE</name>
<dbReference type="Gene3D" id="2.120.10.30">
    <property type="entry name" value="TolB, C-terminal domain"/>
    <property type="match status" value="1"/>
</dbReference>
<dbReference type="SUPFAM" id="SSF101898">
    <property type="entry name" value="NHL repeat"/>
    <property type="match status" value="1"/>
</dbReference>
<dbReference type="Proteomes" id="UP000095725">
    <property type="component" value="Unassembled WGS sequence"/>
</dbReference>
<sequence>MKLMARRNSMITSIGKSRWNMSVCITVLKNSIVFLFFFFLLVLVSSCRRSSTINTPNGEYKMIDCQEINGGKFKLSSIASSFSVIPLETNDSCLIGGISKLEFYDGKIFVLDKMHSARLYVFDTQGEYKFAIGKRGSGPNEYMQINDFSIDKEKNLIYVLCDKKKLFTYSLSGQPLGTITLDFFADAMEYQKNQLHFVCDRLDRGNLIVTDIKGRILYEDFPNKRMGDNLLMLIHPFSKQDSILLYRIYLDNKIYEMQSDHRIKVAYEVNFGEESIDFEDLEDIPHREVKKKLANSRGKIKYLTENRNYIQLIFFDKQMPCVAVYDKRQGVTRSYTFENCVDDLTGLQYPLFEFTKGQDEFIAILSPMDIENAGSELTEKGKAVFKDVNFVDDDNPILYIVKTE</sequence>
<dbReference type="RefSeq" id="WP_005680892.1">
    <property type="nucleotide sequence ID" value="NZ_CABMOQ010000006.1"/>
</dbReference>
<reference evidence="5" key="5">
    <citation type="submission" date="2023-07" db="EMBL/GenBank/DDBJ databases">
        <title>Whole Genome Sequencing of Colonoscopy isolates.</title>
        <authorList>
            <person name="Surve S.V."/>
            <person name="Valls R.A."/>
            <person name="Barrak K.E."/>
            <person name="Gardner T.B."/>
            <person name="O'Toole G.A."/>
        </authorList>
    </citation>
    <scope>NUCLEOTIDE SEQUENCE</scope>
    <source>
        <strain evidence="5">GP0119</strain>
    </source>
</reference>
<reference evidence="10 11" key="3">
    <citation type="journal article" date="2019" name="Nat. Med.">
        <title>A library of human gut bacterial isolates paired with longitudinal multiomics data enables mechanistic microbiome research.</title>
        <authorList>
            <person name="Poyet M."/>
            <person name="Groussin M."/>
            <person name="Gibbons S.M."/>
            <person name="Avila-Pacheco J."/>
            <person name="Jiang X."/>
            <person name="Kearney S.M."/>
            <person name="Perrotta A.R."/>
            <person name="Berdy B."/>
            <person name="Zhao S."/>
            <person name="Lieberman T.D."/>
            <person name="Swanson P.K."/>
            <person name="Smith M."/>
            <person name="Roesemann S."/>
            <person name="Alexander J.E."/>
            <person name="Rich S.A."/>
            <person name="Livny J."/>
            <person name="Vlamakis H."/>
            <person name="Clish C."/>
            <person name="Bullock K."/>
            <person name="Deik A."/>
            <person name="Scott J."/>
            <person name="Pierce K.A."/>
            <person name="Xavier R.J."/>
            <person name="Alm E.J."/>
        </authorList>
    </citation>
    <scope>NUCLEOTIDE SEQUENCE [LARGE SCALE GENOMIC DNA]</scope>
    <source>
        <strain evidence="4 10">BIOML-A19</strain>
        <strain evidence="3 11">BIOML-A25</strain>
        <strain evidence="2 12">BIOML-A31</strain>
    </source>
</reference>
<dbReference type="EMBL" id="VVYP01000001">
    <property type="protein sequence ID" value="KAA5466352.1"/>
    <property type="molecule type" value="Genomic_DNA"/>
</dbReference>
<dbReference type="Proteomes" id="UP000475905">
    <property type="component" value="Unassembled WGS sequence"/>
</dbReference>
<proteinExistence type="predicted"/>
<evidence type="ECO:0000313" key="12">
    <source>
        <dbReference type="Proteomes" id="UP000475905"/>
    </source>
</evidence>
<dbReference type="GeneID" id="75114294"/>
<evidence type="ECO:0000313" key="6">
    <source>
        <dbReference type="EMBL" id="RGR71052.1"/>
    </source>
</evidence>
<accession>A0A174VGP6</accession>
<dbReference type="EMBL" id="JAUONL010000011">
    <property type="protein sequence ID" value="MDO6358796.1"/>
    <property type="molecule type" value="Genomic_DNA"/>
</dbReference>
<dbReference type="KEGG" id="bcac:CGC64_12315"/>
<evidence type="ECO:0000313" key="4">
    <source>
        <dbReference type="EMBL" id="KAA5498539.1"/>
    </source>
</evidence>
<dbReference type="Pfam" id="PF17170">
    <property type="entry name" value="DUF5128"/>
    <property type="match status" value="1"/>
</dbReference>
<dbReference type="EMBL" id="VVYD01000009">
    <property type="protein sequence ID" value="KAA5498539.1"/>
    <property type="molecule type" value="Genomic_DNA"/>
</dbReference>
<reference evidence="1 8" key="1">
    <citation type="submission" date="2015-09" db="EMBL/GenBank/DDBJ databases">
        <authorList>
            <consortium name="Pathogen Informatics"/>
        </authorList>
    </citation>
    <scope>NUCLEOTIDE SEQUENCE [LARGE SCALE GENOMIC DNA]</scope>
    <source>
        <strain evidence="1 8">2789STDY5834946</strain>
    </source>
</reference>
<organism evidence="1 8">
    <name type="scientific">Bacteroides caccae</name>
    <dbReference type="NCBI Taxonomy" id="47678"/>
    <lineage>
        <taxon>Bacteria</taxon>
        <taxon>Pseudomonadati</taxon>
        <taxon>Bacteroidota</taxon>
        <taxon>Bacteroidia</taxon>
        <taxon>Bacteroidales</taxon>
        <taxon>Bacteroidaceae</taxon>
        <taxon>Bacteroides</taxon>
    </lineage>
</organism>
<dbReference type="Proteomes" id="UP001170023">
    <property type="component" value="Unassembled WGS sequence"/>
</dbReference>
<gene>
    <name evidence="6" type="ORF">DWY26_11120</name>
    <name evidence="1" type="ORF">ERS852558_02555</name>
    <name evidence="4" type="ORF">F2Y31_11440</name>
    <name evidence="2" type="ORF">F2Y36_00350</name>
    <name evidence="3" type="ORF">F2Y39_17480</name>
    <name evidence="7" type="ORF">NXW23_13840</name>
    <name evidence="5" type="ORF">Q4469_14015</name>
</gene>
<evidence type="ECO:0000313" key="10">
    <source>
        <dbReference type="Proteomes" id="UP000368418"/>
    </source>
</evidence>
<dbReference type="Proteomes" id="UP000368418">
    <property type="component" value="Unassembled WGS sequence"/>
</dbReference>
<dbReference type="EMBL" id="CZBL01000010">
    <property type="protein sequence ID" value="CUQ31170.1"/>
    <property type="molecule type" value="Genomic_DNA"/>
</dbReference>
<dbReference type="EMBL" id="CP103166">
    <property type="protein sequence ID" value="UVQ95458.1"/>
    <property type="molecule type" value="Genomic_DNA"/>
</dbReference>
<dbReference type="InterPro" id="IPR011042">
    <property type="entry name" value="6-blade_b-propeller_TolB-like"/>
</dbReference>
<evidence type="ECO:0000313" key="11">
    <source>
        <dbReference type="Proteomes" id="UP000427825"/>
    </source>
</evidence>
<dbReference type="Proteomes" id="UP000427825">
    <property type="component" value="Unassembled WGS sequence"/>
</dbReference>
<evidence type="ECO:0000313" key="8">
    <source>
        <dbReference type="Proteomes" id="UP000095725"/>
    </source>
</evidence>
<evidence type="ECO:0000313" key="3">
    <source>
        <dbReference type="EMBL" id="KAA5473483.1"/>
    </source>
</evidence>